<dbReference type="AlphaFoldDB" id="A0A915E5C2"/>
<proteinExistence type="predicted"/>
<evidence type="ECO:0000256" key="1">
    <source>
        <dbReference type="SAM" id="Coils"/>
    </source>
</evidence>
<name>A0A915E5C2_9BILA</name>
<keyword evidence="2" id="KW-1185">Reference proteome</keyword>
<dbReference type="Proteomes" id="UP000887574">
    <property type="component" value="Unplaced"/>
</dbReference>
<evidence type="ECO:0000313" key="2">
    <source>
        <dbReference type="Proteomes" id="UP000887574"/>
    </source>
</evidence>
<dbReference type="WBParaSite" id="jg26357">
    <property type="protein sequence ID" value="jg26357"/>
    <property type="gene ID" value="jg26357"/>
</dbReference>
<organism evidence="2 3">
    <name type="scientific">Ditylenchus dipsaci</name>
    <dbReference type="NCBI Taxonomy" id="166011"/>
    <lineage>
        <taxon>Eukaryota</taxon>
        <taxon>Metazoa</taxon>
        <taxon>Ecdysozoa</taxon>
        <taxon>Nematoda</taxon>
        <taxon>Chromadorea</taxon>
        <taxon>Rhabditida</taxon>
        <taxon>Tylenchina</taxon>
        <taxon>Tylenchomorpha</taxon>
        <taxon>Sphaerularioidea</taxon>
        <taxon>Anguinidae</taxon>
        <taxon>Anguininae</taxon>
        <taxon>Ditylenchus</taxon>
    </lineage>
</organism>
<feature type="coiled-coil region" evidence="1">
    <location>
        <begin position="36"/>
        <end position="66"/>
    </location>
</feature>
<evidence type="ECO:0000313" key="3">
    <source>
        <dbReference type="WBParaSite" id="jg26357"/>
    </source>
</evidence>
<sequence>MWLDSHRHIFSEPVEQKKMVDDPSVLQLLMTNDDKKAAISKAIENCEAKKKQYEDEQKRINEIAARFGLFLRRNAIVAYNDAVKSYIQMSIRLKRALADYEAQKQLITRDCGDSGVNGLADIKIVYDELVNLSLTGSNIKQLFDAENLDRQKDLSIPKISSRRSGSSRSLHIHPFHHHLRRRPHLSRRLRKSFFFEATNFCASFGVPCEG</sequence>
<reference evidence="3" key="1">
    <citation type="submission" date="2022-11" db="UniProtKB">
        <authorList>
            <consortium name="WormBaseParasite"/>
        </authorList>
    </citation>
    <scope>IDENTIFICATION</scope>
</reference>
<dbReference type="PANTHER" id="PTHR32046:SF11">
    <property type="entry name" value="IMMUNE-ASSOCIATED NUCLEOTIDE-BINDING PROTEIN 10-LIKE"/>
    <property type="match status" value="1"/>
</dbReference>
<accession>A0A915E5C2</accession>
<protein>
    <submittedName>
        <fullName evidence="3">Uncharacterized protein</fullName>
    </submittedName>
</protein>
<keyword evidence="1" id="KW-0175">Coiled coil</keyword>
<dbReference type="PANTHER" id="PTHR32046">
    <property type="entry name" value="G DOMAIN-CONTAINING PROTEIN"/>
    <property type="match status" value="1"/>
</dbReference>